<feature type="compositionally biased region" description="Polar residues" evidence="2">
    <location>
        <begin position="493"/>
        <end position="510"/>
    </location>
</feature>
<feature type="compositionally biased region" description="Low complexity" evidence="2">
    <location>
        <begin position="465"/>
        <end position="489"/>
    </location>
</feature>
<feature type="compositionally biased region" description="Low complexity" evidence="2">
    <location>
        <begin position="562"/>
        <end position="599"/>
    </location>
</feature>
<name>A0A5M9K2F9_MONFR</name>
<evidence type="ECO:0000313" key="4">
    <source>
        <dbReference type="Proteomes" id="UP000322873"/>
    </source>
</evidence>
<feature type="compositionally biased region" description="Polar residues" evidence="2">
    <location>
        <begin position="825"/>
        <end position="835"/>
    </location>
</feature>
<feature type="compositionally biased region" description="Basic and acidic residues" evidence="2">
    <location>
        <begin position="600"/>
        <end position="609"/>
    </location>
</feature>
<feature type="compositionally biased region" description="Low complexity" evidence="2">
    <location>
        <begin position="709"/>
        <end position="721"/>
    </location>
</feature>
<feature type="compositionally biased region" description="Polar residues" evidence="2">
    <location>
        <begin position="698"/>
        <end position="708"/>
    </location>
</feature>
<proteinExistence type="predicted"/>
<feature type="region of interest" description="Disordered" evidence="2">
    <location>
        <begin position="549"/>
        <end position="757"/>
    </location>
</feature>
<comment type="caution">
    <text evidence="3">The sequence shown here is derived from an EMBL/GenBank/DDBJ whole genome shotgun (WGS) entry which is preliminary data.</text>
</comment>
<feature type="region of interest" description="Disordered" evidence="2">
    <location>
        <begin position="376"/>
        <end position="434"/>
    </location>
</feature>
<feature type="compositionally biased region" description="Low complexity" evidence="2">
    <location>
        <begin position="673"/>
        <end position="697"/>
    </location>
</feature>
<feature type="compositionally biased region" description="Polar residues" evidence="2">
    <location>
        <begin position="260"/>
        <end position="281"/>
    </location>
</feature>
<accession>A0A5M9K2F9</accession>
<dbReference type="EMBL" id="VICG01000001">
    <property type="protein sequence ID" value="KAA8575984.1"/>
    <property type="molecule type" value="Genomic_DNA"/>
</dbReference>
<feature type="region of interest" description="Disordered" evidence="2">
    <location>
        <begin position="452"/>
        <end position="524"/>
    </location>
</feature>
<keyword evidence="1" id="KW-0175">Coiled coil</keyword>
<feature type="compositionally biased region" description="Polar residues" evidence="2">
    <location>
        <begin position="731"/>
        <end position="757"/>
    </location>
</feature>
<dbReference type="OrthoDB" id="5404004at2759"/>
<dbReference type="VEuPathDB" id="FungiDB:MFRU_033g00540"/>
<protein>
    <submittedName>
        <fullName evidence="3">Uncharacterized protein</fullName>
    </submittedName>
</protein>
<reference evidence="3 4" key="1">
    <citation type="submission" date="2019-06" db="EMBL/GenBank/DDBJ databases">
        <title>Genome Sequence of the Brown Rot Fungal Pathogen Monilinia fructicola.</title>
        <authorList>
            <person name="De Miccolis Angelini R.M."/>
            <person name="Landi L."/>
            <person name="Abate D."/>
            <person name="Pollastro S."/>
            <person name="Romanazzi G."/>
            <person name="Faretra F."/>
        </authorList>
    </citation>
    <scope>NUCLEOTIDE SEQUENCE [LARGE SCALE GENOMIC DNA]</scope>
    <source>
        <strain evidence="3 4">Mfrc123</strain>
    </source>
</reference>
<feature type="region of interest" description="Disordered" evidence="2">
    <location>
        <begin position="935"/>
        <end position="974"/>
    </location>
</feature>
<evidence type="ECO:0000256" key="1">
    <source>
        <dbReference type="SAM" id="Coils"/>
    </source>
</evidence>
<feature type="compositionally biased region" description="Polar residues" evidence="2">
    <location>
        <begin position="611"/>
        <end position="620"/>
    </location>
</feature>
<feature type="compositionally biased region" description="Low complexity" evidence="2">
    <location>
        <begin position="239"/>
        <end position="252"/>
    </location>
</feature>
<organism evidence="3 4">
    <name type="scientific">Monilinia fructicola</name>
    <name type="common">Brown rot fungus</name>
    <name type="synonym">Ciboria fructicola</name>
    <dbReference type="NCBI Taxonomy" id="38448"/>
    <lineage>
        <taxon>Eukaryota</taxon>
        <taxon>Fungi</taxon>
        <taxon>Dikarya</taxon>
        <taxon>Ascomycota</taxon>
        <taxon>Pezizomycotina</taxon>
        <taxon>Leotiomycetes</taxon>
        <taxon>Helotiales</taxon>
        <taxon>Sclerotiniaceae</taxon>
        <taxon>Monilinia</taxon>
    </lineage>
</organism>
<keyword evidence="4" id="KW-1185">Reference proteome</keyword>
<evidence type="ECO:0000313" key="3">
    <source>
        <dbReference type="EMBL" id="KAA8575984.1"/>
    </source>
</evidence>
<feature type="compositionally biased region" description="Basic and acidic residues" evidence="2">
    <location>
        <begin position="47"/>
        <end position="58"/>
    </location>
</feature>
<feature type="compositionally biased region" description="Polar residues" evidence="2">
    <location>
        <begin position="642"/>
        <end position="662"/>
    </location>
</feature>
<feature type="region of interest" description="Disordered" evidence="2">
    <location>
        <begin position="1"/>
        <end position="86"/>
    </location>
</feature>
<feature type="region of interest" description="Disordered" evidence="2">
    <location>
        <begin position="222"/>
        <end position="290"/>
    </location>
</feature>
<sequence>MAKGITRSKSVMSRLRGRDATSSSASVHVTDDAQAKAIPPSTFQKFETGREDRRKLPERPSTSGGTKKSAGSFPKRANTVKRETRDDLFFNPLTAHGIDGPTFYNFPLPSTRPPTSPVAPQVVEPILRPQTPDSIMTGGKAHHNVSEAEIGMALGSPAHPPDDWQQAQKAFEEETVTTPHPTDDISHYDDSVVAPKQKKGRKWFGLFGSKREKTPNTFYQLKDESQDMSAIDPSSPEVKSNGRSRGRSTSSKTAKKPNMKRSQTAPTTPGIQHSFQASTPASIRGGTPDIRVQGPIGVEVLRSYPAVSLEGPKLDLSIPSVQMERYSVMFEDILQKPPTNASSLLQRRQATLDRLKSVEEALATKEAELEARTKALTERRANSPPPYLNSPSFSLFPATPSRQDNRESSPTREKLSLYRSNTSPAGLSPARPLFAPSLDNDLHADILFDNETPTIQGGHEHKDSSSSTSTKKPGKPSTRSPSSSPKIKPQLQVARTWSPDKSQLLSPSSTEDSEADARSTNGQEIEDTYIVSSLISFKSKVEEKESTWQMVNSKKQDHYAPSSISGSTTSEASTVSSSHSTASFSSQPGGTITTTVPIPKQEKVRERGPRKTSSTYNQSPQKDKETKISVKSTLGPRPIISAFNTTTRSSDFTSRPILQSPISEPKGFRSHASPSRPSIQTSSSSTSHTSNNSPRPSLQQSPMFSTNFSSPNISSPRRIPLPASPYHQRPTIPTISPQPEPSYNTHQKQESTASITPSLLDLQIDDALDIPSTRSRDPEQKRLESAAGVSIARQISVSRQQRQLLIPIKTGGTISKRTPRDRSPNPKNQSEQNEQGPGVAKKVVTDDDVTAKVGSPLESVSELSLRGGVLSPGKGQGGEALVGGKREVLVKQGWKPSTPTLVVVPGVDEQWGAGSAAAGNGAGGGLNSSRERVEAMMRGDRGSPVVEQSGWEEKGGKMEMLSVSPRTDIGAGHQYRRSERVVVVDA</sequence>
<feature type="coiled-coil region" evidence="1">
    <location>
        <begin position="348"/>
        <end position="375"/>
    </location>
</feature>
<dbReference type="Proteomes" id="UP000322873">
    <property type="component" value="Unassembled WGS sequence"/>
</dbReference>
<gene>
    <name evidence="3" type="ORF">EYC84_006147</name>
</gene>
<feature type="compositionally biased region" description="Basic and acidic residues" evidence="2">
    <location>
        <begin position="403"/>
        <end position="416"/>
    </location>
</feature>
<feature type="compositionally biased region" description="Low complexity" evidence="2">
    <location>
        <begin position="61"/>
        <end position="72"/>
    </location>
</feature>
<evidence type="ECO:0000256" key="2">
    <source>
        <dbReference type="SAM" id="MobiDB-lite"/>
    </source>
</evidence>
<feature type="region of interest" description="Disordered" evidence="2">
    <location>
        <begin position="802"/>
        <end position="845"/>
    </location>
</feature>
<dbReference type="AlphaFoldDB" id="A0A5M9K2F9"/>